<comment type="caution">
    <text evidence="1">The sequence shown here is derived from an EMBL/GenBank/DDBJ whole genome shotgun (WGS) entry which is preliminary data.</text>
</comment>
<name>A0A835CAX0_9POAL</name>
<reference evidence="1" key="1">
    <citation type="submission" date="2020-07" db="EMBL/GenBank/DDBJ databases">
        <title>Genome sequence and genetic diversity analysis of an under-domesticated orphan crop, white fonio (Digitaria exilis).</title>
        <authorList>
            <person name="Bennetzen J.L."/>
            <person name="Chen S."/>
            <person name="Ma X."/>
            <person name="Wang X."/>
            <person name="Yssel A.E.J."/>
            <person name="Chaluvadi S.R."/>
            <person name="Johnson M."/>
            <person name="Gangashetty P."/>
            <person name="Hamidou F."/>
            <person name="Sanogo M.D."/>
            <person name="Zwaenepoel A."/>
            <person name="Wallace J."/>
            <person name="Van De Peer Y."/>
            <person name="Van Deynze A."/>
        </authorList>
    </citation>
    <scope>NUCLEOTIDE SEQUENCE</scope>
    <source>
        <tissue evidence="1">Leaves</tissue>
    </source>
</reference>
<evidence type="ECO:0000313" key="2">
    <source>
        <dbReference type="Proteomes" id="UP000636709"/>
    </source>
</evidence>
<sequence>MPLSWTTFVRKYAHSS</sequence>
<organism evidence="1 2">
    <name type="scientific">Digitaria exilis</name>
    <dbReference type="NCBI Taxonomy" id="1010633"/>
    <lineage>
        <taxon>Eukaryota</taxon>
        <taxon>Viridiplantae</taxon>
        <taxon>Streptophyta</taxon>
        <taxon>Embryophyta</taxon>
        <taxon>Tracheophyta</taxon>
        <taxon>Spermatophyta</taxon>
        <taxon>Magnoliopsida</taxon>
        <taxon>Liliopsida</taxon>
        <taxon>Poales</taxon>
        <taxon>Poaceae</taxon>
        <taxon>PACMAD clade</taxon>
        <taxon>Panicoideae</taxon>
        <taxon>Panicodae</taxon>
        <taxon>Paniceae</taxon>
        <taxon>Anthephorinae</taxon>
        <taxon>Digitaria</taxon>
    </lineage>
</organism>
<dbReference type="AlphaFoldDB" id="A0A835CAX0"/>
<evidence type="ECO:0000313" key="1">
    <source>
        <dbReference type="EMBL" id="KAF8722836.1"/>
    </source>
</evidence>
<protein>
    <submittedName>
        <fullName evidence="1">Uncharacterized protein</fullName>
    </submittedName>
</protein>
<accession>A0A835CAX0</accession>
<gene>
    <name evidence="1" type="ORF">HU200_021965</name>
</gene>
<dbReference type="EMBL" id="JACEFO010001669">
    <property type="protein sequence ID" value="KAF8722836.1"/>
    <property type="molecule type" value="Genomic_DNA"/>
</dbReference>
<dbReference type="Proteomes" id="UP000636709">
    <property type="component" value="Unassembled WGS sequence"/>
</dbReference>
<keyword evidence="2" id="KW-1185">Reference proteome</keyword>
<proteinExistence type="predicted"/>